<comment type="caution">
    <text evidence="3">The sequence shown here is derived from an EMBL/GenBank/DDBJ whole genome shotgun (WGS) entry which is preliminary data.</text>
</comment>
<keyword evidence="1" id="KW-0472">Membrane</keyword>
<evidence type="ECO:0000313" key="3">
    <source>
        <dbReference type="EMBL" id="KRX49087.1"/>
    </source>
</evidence>
<proteinExistence type="predicted"/>
<dbReference type="Proteomes" id="UP000055048">
    <property type="component" value="Unassembled WGS sequence"/>
</dbReference>
<keyword evidence="4" id="KW-1185">Reference proteome</keyword>
<feature type="transmembrane region" description="Helical" evidence="1">
    <location>
        <begin position="167"/>
        <end position="184"/>
    </location>
</feature>
<evidence type="ECO:0000256" key="2">
    <source>
        <dbReference type="SAM" id="SignalP"/>
    </source>
</evidence>
<evidence type="ECO:0000313" key="4">
    <source>
        <dbReference type="Proteomes" id="UP000055048"/>
    </source>
</evidence>
<keyword evidence="2" id="KW-0732">Signal</keyword>
<keyword evidence="1" id="KW-0812">Transmembrane</keyword>
<sequence>METACRPLLALVIVVCIPAVLTIRCQICKRTEASLVPGSIANSVFVFDATRDDCDTEPVHCLPEERFCLGAWAELAPGRHWVQKGCISASADGHGLGCTAEPLQLRQNGNHFLHQLTADVRNVTMIVCVCNSGDFCNAGSVQAAHQRLAAFTATGGTVSQRACCYCSLLRLYYFIFFWPLLLMINNH</sequence>
<feature type="signal peptide" evidence="2">
    <location>
        <begin position="1"/>
        <end position="22"/>
    </location>
</feature>
<feature type="chain" id="PRO_5006870098" description="Protein quiver" evidence="2">
    <location>
        <begin position="23"/>
        <end position="187"/>
    </location>
</feature>
<dbReference type="AlphaFoldDB" id="A0A0V0UCS4"/>
<keyword evidence="1" id="KW-1133">Transmembrane helix</keyword>
<gene>
    <name evidence="3" type="ORF">T05_14400</name>
</gene>
<accession>A0A0V0UCS4</accession>
<name>A0A0V0UCS4_9BILA</name>
<dbReference type="EMBL" id="JYDJ01000020">
    <property type="protein sequence ID" value="KRX49087.1"/>
    <property type="molecule type" value="Genomic_DNA"/>
</dbReference>
<reference evidence="3 4" key="1">
    <citation type="submission" date="2015-01" db="EMBL/GenBank/DDBJ databases">
        <title>Evolution of Trichinella species and genotypes.</title>
        <authorList>
            <person name="Korhonen P.K."/>
            <person name="Edoardo P."/>
            <person name="Giuseppe L.R."/>
            <person name="Gasser R.B."/>
        </authorList>
    </citation>
    <scope>NUCLEOTIDE SEQUENCE [LARGE SCALE GENOMIC DNA]</scope>
    <source>
        <strain evidence="3">ISS417</strain>
    </source>
</reference>
<protein>
    <recommendedName>
        <fullName evidence="5">Protein quiver</fullName>
    </recommendedName>
</protein>
<evidence type="ECO:0008006" key="5">
    <source>
        <dbReference type="Google" id="ProtNLM"/>
    </source>
</evidence>
<evidence type="ECO:0000256" key="1">
    <source>
        <dbReference type="SAM" id="Phobius"/>
    </source>
</evidence>
<organism evidence="3 4">
    <name type="scientific">Trichinella murrelli</name>
    <dbReference type="NCBI Taxonomy" id="144512"/>
    <lineage>
        <taxon>Eukaryota</taxon>
        <taxon>Metazoa</taxon>
        <taxon>Ecdysozoa</taxon>
        <taxon>Nematoda</taxon>
        <taxon>Enoplea</taxon>
        <taxon>Dorylaimia</taxon>
        <taxon>Trichinellida</taxon>
        <taxon>Trichinellidae</taxon>
        <taxon>Trichinella</taxon>
    </lineage>
</organism>
<dbReference type="OrthoDB" id="10293433at2759"/>